<sequence>MPKTEPLPAPSGTHMRFGDSEQGHSGRSESQSKQSQHERTPYERKSTARSRAFNRGGGRINNNTNYSNNSNYSSNYSGNYNSNSGYSNYNDSNGYNGGYGANDGQADGSEFKKKKKKPETNNYAEKRLPRSLSKCKQEIRSINRLLNSRKLLPSTKRTELERRVKALTVLQQQLTNTEVDKANATRYHGVKFVERKKVLRKLENIEKSETDADEALKAELLIDLNYTTYYPDEVKYISLFPANPENTSEQTRSRQREIREAIRAAMASGGLPADARSVDVKDRKMIRRNNRRLLRTVNLAHGLENNDADSSSDSDDDASESDNDDEKDTRAGVEAASGAGISTSIEDDDFFE</sequence>
<dbReference type="Pfam" id="PF10153">
    <property type="entry name" value="Efg1"/>
    <property type="match status" value="1"/>
</dbReference>
<dbReference type="InterPro" id="IPR050786">
    <property type="entry name" value="EFG1_rRNA-proc"/>
</dbReference>
<keyword evidence="6" id="KW-0175">Coiled coil</keyword>
<evidence type="ECO:0000256" key="7">
    <source>
        <dbReference type="ARBA" id="ARBA00023242"/>
    </source>
</evidence>
<feature type="region of interest" description="Disordered" evidence="8">
    <location>
        <begin position="96"/>
        <end position="125"/>
    </location>
</feature>
<evidence type="ECO:0000256" key="6">
    <source>
        <dbReference type="ARBA" id="ARBA00023054"/>
    </source>
</evidence>
<dbReference type="EMBL" id="JANBOJ010000032">
    <property type="protein sequence ID" value="KAJ1724408.1"/>
    <property type="molecule type" value="Genomic_DNA"/>
</dbReference>
<comment type="similarity">
    <text evidence="2">Belongs to the EFG1 family.</text>
</comment>
<feature type="compositionally biased region" description="Low complexity" evidence="8">
    <location>
        <begin position="60"/>
        <end position="71"/>
    </location>
</feature>
<dbReference type="GO" id="GO:0005730">
    <property type="term" value="C:nucleolus"/>
    <property type="evidence" value="ECO:0007669"/>
    <property type="project" value="UniProtKB-SubCell"/>
</dbReference>
<dbReference type="AlphaFoldDB" id="A0A9W8CUP5"/>
<keyword evidence="10" id="KW-1185">Reference proteome</keyword>
<comment type="subcellular location">
    <subcellularLocation>
        <location evidence="1">Nucleus</location>
        <location evidence="1">Nucleolus</location>
    </subcellularLocation>
</comment>
<comment type="caution">
    <text evidence="9">The sequence shown here is derived from an EMBL/GenBank/DDBJ whole genome shotgun (WGS) entry which is preliminary data.</text>
</comment>
<dbReference type="PANTHER" id="PTHR33911">
    <property type="entry name" value="RRNA-PROCESSING PROTEIN EFG1"/>
    <property type="match status" value="1"/>
</dbReference>
<protein>
    <recommendedName>
        <fullName evidence="3">rRNA-processing protein EFG1</fullName>
    </recommendedName>
    <alternativeName>
        <fullName evidence="4">rRNA-processing protein efg1</fullName>
    </alternativeName>
</protein>
<feature type="compositionally biased region" description="Basic and acidic residues" evidence="8">
    <location>
        <begin position="35"/>
        <end position="46"/>
    </location>
</feature>
<evidence type="ECO:0000313" key="10">
    <source>
        <dbReference type="Proteomes" id="UP001149813"/>
    </source>
</evidence>
<evidence type="ECO:0000256" key="2">
    <source>
        <dbReference type="ARBA" id="ARBA00006916"/>
    </source>
</evidence>
<dbReference type="InterPro" id="IPR019310">
    <property type="entry name" value="Efg1"/>
</dbReference>
<dbReference type="OrthoDB" id="47732at2759"/>
<dbReference type="Proteomes" id="UP001149813">
    <property type="component" value="Unassembled WGS sequence"/>
</dbReference>
<evidence type="ECO:0000256" key="4">
    <source>
        <dbReference type="ARBA" id="ARBA00019827"/>
    </source>
</evidence>
<evidence type="ECO:0000256" key="8">
    <source>
        <dbReference type="SAM" id="MobiDB-lite"/>
    </source>
</evidence>
<dbReference type="GO" id="GO:0030688">
    <property type="term" value="C:preribosome, small subunit precursor"/>
    <property type="evidence" value="ECO:0007669"/>
    <property type="project" value="TreeGrafter"/>
</dbReference>
<evidence type="ECO:0000256" key="3">
    <source>
        <dbReference type="ARBA" id="ARBA00018689"/>
    </source>
</evidence>
<proteinExistence type="inferred from homology"/>
<reference evidence="9" key="1">
    <citation type="submission" date="2022-07" db="EMBL/GenBank/DDBJ databases">
        <title>Phylogenomic reconstructions and comparative analyses of Kickxellomycotina fungi.</title>
        <authorList>
            <person name="Reynolds N.K."/>
            <person name="Stajich J.E."/>
            <person name="Barry K."/>
            <person name="Grigoriev I.V."/>
            <person name="Crous P."/>
            <person name="Smith M.E."/>
        </authorList>
    </citation>
    <scope>NUCLEOTIDE SEQUENCE</scope>
    <source>
        <strain evidence="9">NBRC 32514</strain>
    </source>
</reference>
<gene>
    <name evidence="9" type="primary">EFG1</name>
    <name evidence="9" type="ORF">LPJ53_001308</name>
</gene>
<name>A0A9W8CUP5_9FUNG</name>
<evidence type="ECO:0000256" key="1">
    <source>
        <dbReference type="ARBA" id="ARBA00004604"/>
    </source>
</evidence>
<keyword evidence="5" id="KW-0698">rRNA processing</keyword>
<dbReference type="GO" id="GO:0000462">
    <property type="term" value="P:maturation of SSU-rRNA from tricistronic rRNA transcript (SSU-rRNA, 5.8S rRNA, LSU-rRNA)"/>
    <property type="evidence" value="ECO:0007669"/>
    <property type="project" value="TreeGrafter"/>
</dbReference>
<keyword evidence="7" id="KW-0539">Nucleus</keyword>
<feature type="compositionally biased region" description="Acidic residues" evidence="8">
    <location>
        <begin position="306"/>
        <end position="326"/>
    </location>
</feature>
<dbReference type="PANTHER" id="PTHR33911:SF1">
    <property type="entry name" value="RRNA-PROCESSING PROTEIN EFG1"/>
    <property type="match status" value="1"/>
</dbReference>
<evidence type="ECO:0000256" key="5">
    <source>
        <dbReference type="ARBA" id="ARBA00022552"/>
    </source>
</evidence>
<feature type="region of interest" description="Disordered" evidence="8">
    <location>
        <begin position="303"/>
        <end position="352"/>
    </location>
</feature>
<accession>A0A9W8CUP5</accession>
<feature type="compositionally biased region" description="Basic and acidic residues" evidence="8">
    <location>
        <begin position="16"/>
        <end position="27"/>
    </location>
</feature>
<feature type="region of interest" description="Disordered" evidence="8">
    <location>
        <begin position="1"/>
        <end position="71"/>
    </location>
</feature>
<organism evidence="9 10">
    <name type="scientific">Coemansia erecta</name>
    <dbReference type="NCBI Taxonomy" id="147472"/>
    <lineage>
        <taxon>Eukaryota</taxon>
        <taxon>Fungi</taxon>
        <taxon>Fungi incertae sedis</taxon>
        <taxon>Zoopagomycota</taxon>
        <taxon>Kickxellomycotina</taxon>
        <taxon>Kickxellomycetes</taxon>
        <taxon>Kickxellales</taxon>
        <taxon>Kickxellaceae</taxon>
        <taxon>Coemansia</taxon>
    </lineage>
</organism>
<evidence type="ECO:0000313" key="9">
    <source>
        <dbReference type="EMBL" id="KAJ1724408.1"/>
    </source>
</evidence>